<reference evidence="2 3" key="1">
    <citation type="submission" date="2019-07" db="EMBL/GenBank/DDBJ databases">
        <authorList>
            <person name="Jastrzebski P J."/>
            <person name="Paukszto L."/>
            <person name="Jastrzebski P J."/>
        </authorList>
    </citation>
    <scope>NUCLEOTIDE SEQUENCE [LARGE SCALE GENOMIC DNA]</scope>
    <source>
        <strain evidence="2 3">WMS-il1</strain>
    </source>
</reference>
<feature type="domain" description="Integrase catalytic" evidence="1">
    <location>
        <begin position="100"/>
        <end position="286"/>
    </location>
</feature>
<dbReference type="InterPro" id="IPR012337">
    <property type="entry name" value="RNaseH-like_sf"/>
</dbReference>
<organism evidence="2 3">
    <name type="scientific">Hymenolepis diminuta</name>
    <name type="common">Rat tapeworm</name>
    <dbReference type="NCBI Taxonomy" id="6216"/>
    <lineage>
        <taxon>Eukaryota</taxon>
        <taxon>Metazoa</taxon>
        <taxon>Spiralia</taxon>
        <taxon>Lophotrochozoa</taxon>
        <taxon>Platyhelminthes</taxon>
        <taxon>Cestoda</taxon>
        <taxon>Eucestoda</taxon>
        <taxon>Cyclophyllidea</taxon>
        <taxon>Hymenolepididae</taxon>
        <taxon>Hymenolepis</taxon>
    </lineage>
</organism>
<dbReference type="SUPFAM" id="SSF53098">
    <property type="entry name" value="Ribonuclease H-like"/>
    <property type="match status" value="1"/>
</dbReference>
<dbReference type="InterPro" id="IPR036397">
    <property type="entry name" value="RNaseH_sf"/>
</dbReference>
<protein>
    <recommendedName>
        <fullName evidence="1">Integrase catalytic domain-containing protein</fullName>
    </recommendedName>
</protein>
<dbReference type="InterPro" id="IPR001584">
    <property type="entry name" value="Integrase_cat-core"/>
</dbReference>
<evidence type="ECO:0000259" key="1">
    <source>
        <dbReference type="PROSITE" id="PS50994"/>
    </source>
</evidence>
<dbReference type="Gene3D" id="3.30.420.10">
    <property type="entry name" value="Ribonuclease H-like superfamily/Ribonuclease H"/>
    <property type="match status" value="1"/>
</dbReference>
<evidence type="ECO:0000313" key="3">
    <source>
        <dbReference type="Proteomes" id="UP000321570"/>
    </source>
</evidence>
<dbReference type="AlphaFoldDB" id="A0A564ZAW8"/>
<dbReference type="PANTHER" id="PTHR37984">
    <property type="entry name" value="PROTEIN CBG26694"/>
    <property type="match status" value="1"/>
</dbReference>
<dbReference type="Pfam" id="PF00665">
    <property type="entry name" value="rve"/>
    <property type="match status" value="1"/>
</dbReference>
<dbReference type="GO" id="GO:0015074">
    <property type="term" value="P:DNA integration"/>
    <property type="evidence" value="ECO:0007669"/>
    <property type="project" value="InterPro"/>
</dbReference>
<dbReference type="InterPro" id="IPR050951">
    <property type="entry name" value="Retrovirus_Pol_polyprotein"/>
</dbReference>
<name>A0A564ZAW8_HYMDI</name>
<dbReference type="PANTHER" id="PTHR37984:SF15">
    <property type="entry name" value="INTEGRASE CATALYTIC DOMAIN-CONTAINING PROTEIN"/>
    <property type="match status" value="1"/>
</dbReference>
<dbReference type="Proteomes" id="UP000321570">
    <property type="component" value="Unassembled WGS sequence"/>
</dbReference>
<gene>
    <name evidence="2" type="ORF">WMSIL1_LOCUS14218</name>
</gene>
<dbReference type="PROSITE" id="PS50994">
    <property type="entry name" value="INTEGRASE"/>
    <property type="match status" value="1"/>
</dbReference>
<dbReference type="GO" id="GO:0003676">
    <property type="term" value="F:nucleic acid binding"/>
    <property type="evidence" value="ECO:0007669"/>
    <property type="project" value="InterPro"/>
</dbReference>
<keyword evidence="3" id="KW-1185">Reference proteome</keyword>
<proteinExistence type="predicted"/>
<dbReference type="EMBL" id="CABIJS010000707">
    <property type="protein sequence ID" value="VUZ56637.1"/>
    <property type="molecule type" value="Genomic_DNA"/>
</dbReference>
<accession>A0A564ZAW8</accession>
<evidence type="ECO:0000313" key="2">
    <source>
        <dbReference type="EMBL" id="VUZ56637.1"/>
    </source>
</evidence>
<sequence>MIYDVEVGKDTWIRHHDQLLRRLAEPATHKRYLSLCSSSDTFNLPHVPPPRSQVIDQVMFPSPTARSKMKYSRLQIGSTSKTCQVEVLFTEEDVTPTPGYARPPVRSHLCNYWLTRFDHVHIDIVGPLPLSNGFSYLLTCVDHFCRWQDAFPMRDLAAETVARIFTERWIATFGVPSTITTDRGTQFESQLFSELTKLLGTNRIRTTAYHPQANGLVECFHRQLEAALAAHCTLPRSLQGLNNTTTIDQFIAKHFAAFTYLKARRRLKDESLFHRNIYIIPNNQKI</sequence>